<evidence type="ECO:0000313" key="1">
    <source>
        <dbReference type="EMBL" id="KAL3676756.1"/>
    </source>
</evidence>
<proteinExistence type="predicted"/>
<dbReference type="Proteomes" id="UP001633002">
    <property type="component" value="Unassembled WGS sequence"/>
</dbReference>
<dbReference type="PANTHER" id="PTHR33116:SF78">
    <property type="entry name" value="OS12G0587133 PROTEIN"/>
    <property type="match status" value="1"/>
</dbReference>
<evidence type="ECO:0008006" key="3">
    <source>
        <dbReference type="Google" id="ProtNLM"/>
    </source>
</evidence>
<sequence>MGMGQDTLERIKGLVLNPGPAPEWLADPGCEIARPDRPFVYLGMQTSSPVDERSITESIVQKMMKKLNHWSNKLLSWPAKTILLKHVLAATPLYQLMSVGLCRDGIEDLERLCRTFLWGWNEDGGAKTSLVAWERVSQPKHKGGLGWNAFQDRADALNVRLTEQLLSGGKAEWIQLARSLILRTLRKEAYQRERMQWSLQESMILLPLTKVDGSPTLSRILYSWYKVKKRLGWTSSGSEIGRTLTVTQALILKNLEQQDGVRSIPTMKEVGFLKKIGIGSVEEAMEVARSGGWRNRLVTEQVYPEEDILRVLKEEET</sequence>
<name>A0ABD3GDV4_9MARC</name>
<accession>A0ABD3GDV4</accession>
<comment type="caution">
    <text evidence="1">The sequence shown here is derived from an EMBL/GenBank/DDBJ whole genome shotgun (WGS) entry which is preliminary data.</text>
</comment>
<gene>
    <name evidence="1" type="ORF">R1sor_026704</name>
</gene>
<keyword evidence="2" id="KW-1185">Reference proteome</keyword>
<dbReference type="EMBL" id="JBJQOH010000008">
    <property type="protein sequence ID" value="KAL3676756.1"/>
    <property type="molecule type" value="Genomic_DNA"/>
</dbReference>
<organism evidence="1 2">
    <name type="scientific">Riccia sorocarpa</name>
    <dbReference type="NCBI Taxonomy" id="122646"/>
    <lineage>
        <taxon>Eukaryota</taxon>
        <taxon>Viridiplantae</taxon>
        <taxon>Streptophyta</taxon>
        <taxon>Embryophyta</taxon>
        <taxon>Marchantiophyta</taxon>
        <taxon>Marchantiopsida</taxon>
        <taxon>Marchantiidae</taxon>
        <taxon>Marchantiales</taxon>
        <taxon>Ricciaceae</taxon>
        <taxon>Riccia</taxon>
    </lineage>
</organism>
<reference evidence="1 2" key="1">
    <citation type="submission" date="2024-09" db="EMBL/GenBank/DDBJ databases">
        <title>Chromosome-scale assembly of Riccia sorocarpa.</title>
        <authorList>
            <person name="Paukszto L."/>
        </authorList>
    </citation>
    <scope>NUCLEOTIDE SEQUENCE [LARGE SCALE GENOMIC DNA]</scope>
    <source>
        <strain evidence="1">LP-2024</strain>
        <tissue evidence="1">Aerial parts of the thallus</tissue>
    </source>
</reference>
<protein>
    <recommendedName>
        <fullName evidence="3">Maturase</fullName>
    </recommendedName>
</protein>
<evidence type="ECO:0000313" key="2">
    <source>
        <dbReference type="Proteomes" id="UP001633002"/>
    </source>
</evidence>
<dbReference type="AlphaFoldDB" id="A0ABD3GDV4"/>
<dbReference type="PANTHER" id="PTHR33116">
    <property type="entry name" value="REVERSE TRANSCRIPTASE ZINC-BINDING DOMAIN-CONTAINING PROTEIN-RELATED-RELATED"/>
    <property type="match status" value="1"/>
</dbReference>